<evidence type="ECO:0000313" key="2">
    <source>
        <dbReference type="EMBL" id="MDR6841256.1"/>
    </source>
</evidence>
<dbReference type="Pfam" id="PF12697">
    <property type="entry name" value="Abhydrolase_6"/>
    <property type="match status" value="1"/>
</dbReference>
<keyword evidence="3" id="KW-1185">Reference proteome</keyword>
<comment type="caution">
    <text evidence="2">The sequence shown here is derived from an EMBL/GenBank/DDBJ whole genome shotgun (WGS) entry which is preliminary data.</text>
</comment>
<proteinExistence type="predicted"/>
<reference evidence="2 3" key="1">
    <citation type="submission" date="2023-07" db="EMBL/GenBank/DDBJ databases">
        <title>Sorghum-associated microbial communities from plants grown in Nebraska, USA.</title>
        <authorList>
            <person name="Schachtman D."/>
        </authorList>
    </citation>
    <scope>NUCLEOTIDE SEQUENCE [LARGE SCALE GENOMIC DNA]</scope>
    <source>
        <strain evidence="2 3">BE107</strain>
    </source>
</reference>
<dbReference type="InterPro" id="IPR000073">
    <property type="entry name" value="AB_hydrolase_1"/>
</dbReference>
<dbReference type="InterPro" id="IPR029058">
    <property type="entry name" value="AB_hydrolase_fold"/>
</dbReference>
<feature type="domain" description="AB hydrolase-1" evidence="1">
    <location>
        <begin position="355"/>
        <end position="627"/>
    </location>
</feature>
<protein>
    <submittedName>
        <fullName evidence="2">Pimeloyl-ACP methyl ester carboxylesterase</fullName>
    </submittedName>
</protein>
<dbReference type="Gene3D" id="3.40.50.1820">
    <property type="entry name" value="alpha/beta hydrolase"/>
    <property type="match status" value="1"/>
</dbReference>
<dbReference type="SUPFAM" id="SSF53474">
    <property type="entry name" value="alpha/beta-Hydrolases"/>
    <property type="match status" value="1"/>
</dbReference>
<accession>A0ABU1RR35</accession>
<evidence type="ECO:0000313" key="3">
    <source>
        <dbReference type="Proteomes" id="UP001254759"/>
    </source>
</evidence>
<dbReference type="PANTHER" id="PTHR37946:SF1">
    <property type="entry name" value="SLL1969 PROTEIN"/>
    <property type="match status" value="1"/>
</dbReference>
<dbReference type="EMBL" id="JAVDTT010000002">
    <property type="protein sequence ID" value="MDR6841256.1"/>
    <property type="molecule type" value="Genomic_DNA"/>
</dbReference>
<organism evidence="2 3">
    <name type="scientific">Pseudoxanthomonas sacheonensis</name>
    <dbReference type="NCBI Taxonomy" id="443615"/>
    <lineage>
        <taxon>Bacteria</taxon>
        <taxon>Pseudomonadati</taxon>
        <taxon>Pseudomonadota</taxon>
        <taxon>Gammaproteobacteria</taxon>
        <taxon>Lysobacterales</taxon>
        <taxon>Lysobacteraceae</taxon>
        <taxon>Pseudoxanthomonas</taxon>
    </lineage>
</organism>
<evidence type="ECO:0000259" key="1">
    <source>
        <dbReference type="Pfam" id="PF12697"/>
    </source>
</evidence>
<dbReference type="RefSeq" id="WP_310091881.1">
    <property type="nucleotide sequence ID" value="NZ_JAVDTT010000002.1"/>
</dbReference>
<gene>
    <name evidence="2" type="ORF">J2W94_001541</name>
</gene>
<dbReference type="Proteomes" id="UP001254759">
    <property type="component" value="Unassembled WGS sequence"/>
</dbReference>
<name>A0ABU1RR35_9GAMM</name>
<sequence length="645" mass="70960">MMIVDGNSRKTGALACALLALALLNGCAVVKVREQRAGDADLARRADVLGSGRLSADAASSLTSAGLDAESCRREPEPCAGQLRKAVPEEIWLATIAEVRTLRMQAAAEAMQAAPEVAAHEAMDTARWAYAYLFMTARTPEQRVFESRQGRVLRLYNRAVEVTAQSLFELAHARKSAPDQIQQIHNLRLRISLHGFDRKQDDTPEMLLASDTLGFDNLRAVYGRDGFGSSLVAVFPPLKTAVPATGTAPPDPPYRDTRYLPVTSTLRFEGETLDEVLATEDVHIDVYNPYRYEQETIAGRSVPLAANFSAAYGVWLARSQLARLSLSSLLRPRQQSPFDPRVYLTQPYDPDKRVVILVHGLASSPEAWVNLANELLGDDELRRHYQVWQVFYPTNLSLLNSRARIDEALRATFTHFDPEGDDRASHGAVLVGHSMGGVIARLLVSDSGEQVLQRLSQSFPPAQAAALAQEPMVRQLTVFHPLPEVGRAVFLATPHRGAEVSEGWALRLVRRAIRLPFTVLRDTSELFQRNKIDEQELKRIGFHKGRPPTGPDDLTPGSLFMRSTADLPIEAGLPYHSIVGWKDPSVPLAQSSDGLVPYASSHLDGALSEKAIPSGHSVQETPAAILELRRILRLDIAADDRPGNR</sequence>
<dbReference type="PANTHER" id="PTHR37946">
    <property type="entry name" value="SLL1969 PROTEIN"/>
    <property type="match status" value="1"/>
</dbReference>